<dbReference type="SUPFAM" id="SSF55486">
    <property type="entry name" value="Metalloproteases ('zincins'), catalytic domain"/>
    <property type="match status" value="1"/>
</dbReference>
<feature type="transmembrane region" description="Helical" evidence="2">
    <location>
        <begin position="318"/>
        <end position="337"/>
    </location>
</feature>
<comment type="caution">
    <text evidence="4">The sequence shown here is derived from an EMBL/GenBank/DDBJ whole genome shotgun (WGS) entry which is preliminary data.</text>
</comment>
<evidence type="ECO:0000313" key="4">
    <source>
        <dbReference type="EMBL" id="CAE1273142.1"/>
    </source>
</evidence>
<evidence type="ECO:0000256" key="2">
    <source>
        <dbReference type="SAM" id="Phobius"/>
    </source>
</evidence>
<evidence type="ECO:0000259" key="3">
    <source>
        <dbReference type="PROSITE" id="PS50215"/>
    </source>
</evidence>
<organism evidence="4 5">
    <name type="scientific">Acanthosepion pharaonis</name>
    <name type="common">Pharaoh cuttlefish</name>
    <name type="synonym">Sepia pharaonis</name>
    <dbReference type="NCBI Taxonomy" id="158019"/>
    <lineage>
        <taxon>Eukaryota</taxon>
        <taxon>Metazoa</taxon>
        <taxon>Spiralia</taxon>
        <taxon>Lophotrochozoa</taxon>
        <taxon>Mollusca</taxon>
        <taxon>Cephalopoda</taxon>
        <taxon>Coleoidea</taxon>
        <taxon>Decapodiformes</taxon>
        <taxon>Sepiida</taxon>
        <taxon>Sepiina</taxon>
        <taxon>Sepiidae</taxon>
        <taxon>Acanthosepion</taxon>
    </lineage>
</organism>
<dbReference type="PROSITE" id="PS50215">
    <property type="entry name" value="ADAM_MEPRO"/>
    <property type="match status" value="1"/>
</dbReference>
<dbReference type="Proteomes" id="UP000597762">
    <property type="component" value="Unassembled WGS sequence"/>
</dbReference>
<accession>A0A812CNG6</accession>
<dbReference type="EMBL" id="CAHIKZ030001714">
    <property type="protein sequence ID" value="CAE1273142.1"/>
    <property type="molecule type" value="Genomic_DNA"/>
</dbReference>
<dbReference type="OrthoDB" id="6092206at2759"/>
<feature type="transmembrane region" description="Helical" evidence="2">
    <location>
        <begin position="223"/>
        <end position="248"/>
    </location>
</feature>
<dbReference type="AlphaFoldDB" id="A0A812CNG6"/>
<feature type="transmembrane region" description="Helical" evidence="2">
    <location>
        <begin position="255"/>
        <end position="283"/>
    </location>
</feature>
<dbReference type="GO" id="GO:0004222">
    <property type="term" value="F:metalloendopeptidase activity"/>
    <property type="evidence" value="ECO:0007669"/>
    <property type="project" value="InterPro"/>
</dbReference>
<protein>
    <recommendedName>
        <fullName evidence="3">Peptidase M12B domain-containing protein</fullName>
    </recommendedName>
</protein>
<name>A0A812CNG6_ACAPH</name>
<dbReference type="InterPro" id="IPR024079">
    <property type="entry name" value="MetalloPept_cat_dom_sf"/>
</dbReference>
<gene>
    <name evidence="4" type="ORF">SPHA_37991</name>
</gene>
<keyword evidence="2" id="KW-0812">Transmembrane</keyword>
<comment type="caution">
    <text evidence="1">Lacks conserved residue(s) required for the propagation of feature annotation.</text>
</comment>
<keyword evidence="2" id="KW-1133">Transmembrane helix</keyword>
<dbReference type="Pfam" id="PF01421">
    <property type="entry name" value="Reprolysin"/>
    <property type="match status" value="1"/>
</dbReference>
<dbReference type="InterPro" id="IPR001590">
    <property type="entry name" value="Peptidase_M12B"/>
</dbReference>
<evidence type="ECO:0000313" key="5">
    <source>
        <dbReference type="Proteomes" id="UP000597762"/>
    </source>
</evidence>
<proteinExistence type="predicted"/>
<evidence type="ECO:0000256" key="1">
    <source>
        <dbReference type="PROSITE-ProRule" id="PRU00276"/>
    </source>
</evidence>
<dbReference type="GO" id="GO:0006508">
    <property type="term" value="P:proteolysis"/>
    <property type="evidence" value="ECO:0007669"/>
    <property type="project" value="InterPro"/>
</dbReference>
<feature type="transmembrane region" description="Helical" evidence="2">
    <location>
        <begin position="289"/>
        <end position="311"/>
    </location>
</feature>
<keyword evidence="5" id="KW-1185">Reference proteome</keyword>
<reference evidence="4" key="1">
    <citation type="submission" date="2021-01" db="EMBL/GenBank/DDBJ databases">
        <authorList>
            <person name="Li R."/>
            <person name="Bekaert M."/>
        </authorList>
    </citation>
    <scope>NUCLEOTIDE SEQUENCE</scope>
    <source>
        <strain evidence="4">Farmed</strain>
    </source>
</reference>
<dbReference type="Gene3D" id="3.40.390.10">
    <property type="entry name" value="Collagenase (Catalytic Domain)"/>
    <property type="match status" value="1"/>
</dbReference>
<sequence length="904" mass="101265">MFNVTTTTTSISLNLNRSKITLKDHEIFVARDGQLFKEKIHSIQGVERCYQDKENGAVVIALPIDPSGTTFELHGIIKVFGEEFIIMPIIESADAPAAGQQNSVKHGIGKLRGNKALDFGRDYVPVPSDNSTKNTTAGDPNGTKGADYIVEMLMVADSSMFDYWVNQSESLDQKGKTEEARRSLVEYFIFLLNGVDIKYNQLSTLADYNIALTLAGIVIAESFFLLFIFFLHLVCLLFFSLSSFSFIFHSSFQYIFLLFPFLTFFISFFFSFIFSLSVFSFLIFSSHSLFLNLSFSFLFMLSFTEFSSFLYFFHLQYFFIFSFLFSFLLFFLLFLPYTCISIYPPDKNASSWTLSDSNLASNLIDGKSALESFADWQSTQDLLPPKDHAILFTRKRIDLDGNPEAKGITYMSGICSGKYSASVVNSGSENLGIVTATRLLGHSLSAGYADIAGCTSKDDGFTGETFGLCSINSIRTKIDKLSSEPPQTDSCFSTNNNCLGGGGLAAGGMGAALGGSEADQQCQANYGPTSVVMRKHYWCDGGQCVRSDSAPNVMGHCPFGDQPGIVDQDLPCPELIAVSPGECYTGRCCESCASKYVGLENCEYGDRVTGCRKFLCAFYNANARNKLCCHTCSNGKLRKITSTPEPTTTTTMEPTTEMLTTEQLTELVTSDLDWMTTFMTLPPLNLTRILSTLKTTKAPTPLPTTRVIIPTIKRSDLVPCWNPHLRGWVYRKKCNIFGKRRKYRKSPLSPVSRKYRVPNNRYGFGMNLVHSRLHPPMHSMKAAVEVEQRRVPVAKNRFVAKTRMALRRPVPRLNIMRSPRRRVFAPIGNQRIKNKTRYQVEKDSALAQVRRVGRFGFFPRQMYPINATPNRERMPLLDLKLKFLLNLAFPPLLSYQHKKSCCGG</sequence>
<keyword evidence="2" id="KW-0472">Membrane</keyword>
<feature type="domain" description="Peptidase M12B" evidence="3">
    <location>
        <begin position="352"/>
        <end position="494"/>
    </location>
</feature>